<evidence type="ECO:0000256" key="3">
    <source>
        <dbReference type="ARBA" id="ARBA00022692"/>
    </source>
</evidence>
<feature type="transmembrane region" description="Helical" evidence="6">
    <location>
        <begin position="405"/>
        <end position="423"/>
    </location>
</feature>
<evidence type="ECO:0000256" key="5">
    <source>
        <dbReference type="ARBA" id="ARBA00023136"/>
    </source>
</evidence>
<gene>
    <name evidence="7" type="ORF">RIF29_27710</name>
</gene>
<dbReference type="GO" id="GO:0016020">
    <property type="term" value="C:membrane"/>
    <property type="evidence" value="ECO:0007669"/>
    <property type="project" value="UniProtKB-SubCell"/>
</dbReference>
<evidence type="ECO:0000256" key="6">
    <source>
        <dbReference type="SAM" id="Phobius"/>
    </source>
</evidence>
<feature type="transmembrane region" description="Helical" evidence="6">
    <location>
        <begin position="486"/>
        <end position="506"/>
    </location>
</feature>
<dbReference type="Proteomes" id="UP001372338">
    <property type="component" value="Unassembled WGS sequence"/>
</dbReference>
<feature type="transmembrane region" description="Helical" evidence="6">
    <location>
        <begin position="448"/>
        <end position="474"/>
    </location>
</feature>
<organism evidence="7 8">
    <name type="scientific">Crotalaria pallida</name>
    <name type="common">Smooth rattlebox</name>
    <name type="synonym">Crotalaria striata</name>
    <dbReference type="NCBI Taxonomy" id="3830"/>
    <lineage>
        <taxon>Eukaryota</taxon>
        <taxon>Viridiplantae</taxon>
        <taxon>Streptophyta</taxon>
        <taxon>Embryophyta</taxon>
        <taxon>Tracheophyta</taxon>
        <taxon>Spermatophyta</taxon>
        <taxon>Magnoliopsida</taxon>
        <taxon>eudicotyledons</taxon>
        <taxon>Gunneridae</taxon>
        <taxon>Pentapetalae</taxon>
        <taxon>rosids</taxon>
        <taxon>fabids</taxon>
        <taxon>Fabales</taxon>
        <taxon>Fabaceae</taxon>
        <taxon>Papilionoideae</taxon>
        <taxon>50 kb inversion clade</taxon>
        <taxon>genistoids sensu lato</taxon>
        <taxon>core genistoids</taxon>
        <taxon>Crotalarieae</taxon>
        <taxon>Crotalaria</taxon>
    </lineage>
</organism>
<dbReference type="PANTHER" id="PTHR11654">
    <property type="entry name" value="OLIGOPEPTIDE TRANSPORTER-RELATED"/>
    <property type="match status" value="1"/>
</dbReference>
<keyword evidence="8" id="KW-1185">Reference proteome</keyword>
<keyword evidence="3 6" id="KW-0812">Transmembrane</keyword>
<dbReference type="GO" id="GO:0022857">
    <property type="term" value="F:transmembrane transporter activity"/>
    <property type="evidence" value="ECO:0007669"/>
    <property type="project" value="InterPro"/>
</dbReference>
<dbReference type="AlphaFoldDB" id="A0AAN9I5V4"/>
<name>A0AAN9I5V4_CROPI</name>
<feature type="transmembrane region" description="Helical" evidence="6">
    <location>
        <begin position="364"/>
        <end position="384"/>
    </location>
</feature>
<keyword evidence="5 6" id="KW-0472">Membrane</keyword>
<dbReference type="CDD" id="cd17416">
    <property type="entry name" value="MFS_NPF1_2"/>
    <property type="match status" value="1"/>
</dbReference>
<accession>A0AAN9I5V4</accession>
<reference evidence="7 8" key="1">
    <citation type="submission" date="2024-01" db="EMBL/GenBank/DDBJ databases">
        <title>The genomes of 5 underutilized Papilionoideae crops provide insights into root nodulation and disease resistanc.</title>
        <authorList>
            <person name="Yuan L."/>
        </authorList>
    </citation>
    <scope>NUCLEOTIDE SEQUENCE [LARGE SCALE GENOMIC DNA]</scope>
    <source>
        <strain evidence="7">ZHUSHIDOU_FW_LH</strain>
        <tissue evidence="7">Leaf</tissue>
    </source>
</reference>
<protein>
    <submittedName>
        <fullName evidence="7">Uncharacterized protein</fullName>
    </submittedName>
</protein>
<keyword evidence="4 6" id="KW-1133">Transmembrane helix</keyword>
<sequence>MDDTQSSGVESQNLCSKRKRGAWISFPFIIGTVAGLTLGGAGVMGNLIVYLIREFNIKSISATQIANVVNGTTFLFPFVGAIIADSFYGSFPVALVSSCLSLLGTVVLTLTATINSLRPPHHQCNDGQNLCNNKPPSSFQYTVLYIGIFLVAIGLGGTRFTTATLGANQFDKPEHQGVFFNWFFFIFYVASVFGSTGLVYIQEYVSWGLGFGICGVITLIGIVTFLLGCRFYRYDKPQGSPLLELARVLVATIRKWKCQLSSTTKDDYYNGHDGMVSLMLPTKRLRFFNRAALIKDGDLQSDGLIEKPWNLCTVEHVENFKTTIGIIPLWTSSIFLGTPIGILGSLSVLQVLAMDRHLGPHFQVPAGSMTVIILISTSIFLPLLDRVLYPAWHKVTGKSLSPLRRIGLGHVFNVLAMAVSALVESKRLKVAHGQRLQEGSNSIVDMSFLWLLPQLVLVGIGEAFHFPAQVAFYYQQLPPSLRTTSTAMISLLIAIAFYLSTALIDQVRRITHWLPDDINYGRVDNLYWTLVVLGVINFGYYILCSTLYKYQNV</sequence>
<feature type="transmembrane region" description="Helical" evidence="6">
    <location>
        <begin position="526"/>
        <end position="548"/>
    </location>
</feature>
<feature type="transmembrane region" description="Helical" evidence="6">
    <location>
        <begin position="329"/>
        <end position="352"/>
    </location>
</feature>
<dbReference type="Pfam" id="PF00854">
    <property type="entry name" value="PTR2"/>
    <property type="match status" value="1"/>
</dbReference>
<evidence type="ECO:0000313" key="7">
    <source>
        <dbReference type="EMBL" id="KAK7261401.1"/>
    </source>
</evidence>
<comment type="similarity">
    <text evidence="2">Belongs to the major facilitator superfamily. Proton-dependent oligopeptide transporter (POT/PTR) (TC 2.A.17) family.</text>
</comment>
<comment type="caution">
    <text evidence="7">The sequence shown here is derived from an EMBL/GenBank/DDBJ whole genome shotgun (WGS) entry which is preliminary data.</text>
</comment>
<evidence type="ECO:0000256" key="4">
    <source>
        <dbReference type="ARBA" id="ARBA00022989"/>
    </source>
</evidence>
<proteinExistence type="inferred from homology"/>
<dbReference type="InterPro" id="IPR000109">
    <property type="entry name" value="POT_fam"/>
</dbReference>
<dbReference type="Gene3D" id="1.20.1250.20">
    <property type="entry name" value="MFS general substrate transporter like domains"/>
    <property type="match status" value="1"/>
</dbReference>
<feature type="transmembrane region" description="Helical" evidence="6">
    <location>
        <begin position="64"/>
        <end position="84"/>
    </location>
</feature>
<feature type="transmembrane region" description="Helical" evidence="6">
    <location>
        <begin position="207"/>
        <end position="228"/>
    </location>
</feature>
<feature type="transmembrane region" description="Helical" evidence="6">
    <location>
        <begin position="26"/>
        <end position="52"/>
    </location>
</feature>
<feature type="transmembrane region" description="Helical" evidence="6">
    <location>
        <begin position="143"/>
        <end position="167"/>
    </location>
</feature>
<dbReference type="SUPFAM" id="SSF103473">
    <property type="entry name" value="MFS general substrate transporter"/>
    <property type="match status" value="1"/>
</dbReference>
<evidence type="ECO:0000256" key="1">
    <source>
        <dbReference type="ARBA" id="ARBA00004141"/>
    </source>
</evidence>
<feature type="transmembrane region" description="Helical" evidence="6">
    <location>
        <begin position="91"/>
        <end position="112"/>
    </location>
</feature>
<evidence type="ECO:0000313" key="8">
    <source>
        <dbReference type="Proteomes" id="UP001372338"/>
    </source>
</evidence>
<evidence type="ECO:0000256" key="2">
    <source>
        <dbReference type="ARBA" id="ARBA00005982"/>
    </source>
</evidence>
<dbReference type="EMBL" id="JAYWIO010000005">
    <property type="protein sequence ID" value="KAK7261401.1"/>
    <property type="molecule type" value="Genomic_DNA"/>
</dbReference>
<comment type="subcellular location">
    <subcellularLocation>
        <location evidence="1">Membrane</location>
        <topology evidence="1">Multi-pass membrane protein</topology>
    </subcellularLocation>
</comment>
<dbReference type="InterPro" id="IPR036259">
    <property type="entry name" value="MFS_trans_sf"/>
</dbReference>
<feature type="transmembrane region" description="Helical" evidence="6">
    <location>
        <begin position="179"/>
        <end position="201"/>
    </location>
</feature>